<dbReference type="AlphaFoldDB" id="A0A843YR97"/>
<dbReference type="EMBL" id="WINI01000003">
    <property type="protein sequence ID" value="MQR00254.1"/>
    <property type="molecule type" value="Genomic_DNA"/>
</dbReference>
<evidence type="ECO:0000256" key="1">
    <source>
        <dbReference type="SAM" id="Phobius"/>
    </source>
</evidence>
<dbReference type="RefSeq" id="WP_153233871.1">
    <property type="nucleotide sequence ID" value="NZ_WINI01000003.1"/>
</dbReference>
<evidence type="ECO:0000313" key="3">
    <source>
        <dbReference type="Proteomes" id="UP000451565"/>
    </source>
</evidence>
<keyword evidence="1" id="KW-1133">Transmembrane helix</keyword>
<sequence length="407" mass="44137">MTTASAPTPLSTRSPKTANKASRRWLLLLLLLLSIILHVLFISWSSRNLGIPESTQPKTTVITANLEPLPPVTKPVMAPEPIEPTPAPKPTPVTRKPKVVAKTTPIEKPVEATPPVTETVTPIDTDNTVTYAPMISSLDTTDKAEVVPDAGPAGNGTTEAAANTAAKEEKTAPVPLPPPPAAIHYETAPPPPAELKYDVRALNKGQTYYGSGKITWQTDGHSYTINGQAGALFITALDFKSEGELNYYGVSPILYTEKKFRKSATNTHFHRERNQITFSASTNSYPRTGGEQDRASIVWQLASIGRGDPSKFIAGAVIDLFVAGTTDADTWRFQIAGEEPVTVGIGTVNAWHIVRIPQPGSHEQKLDIWLAPDDQWYPVKLLFTETSGDWLEMSLSKLIPTAQPPQP</sequence>
<accession>A0A843YR97</accession>
<evidence type="ECO:0000313" key="2">
    <source>
        <dbReference type="EMBL" id="MQR00254.1"/>
    </source>
</evidence>
<gene>
    <name evidence="2" type="ORF">GEV47_06130</name>
</gene>
<keyword evidence="1" id="KW-0472">Membrane</keyword>
<name>A0A843YR97_9BURK</name>
<dbReference type="Proteomes" id="UP000451565">
    <property type="component" value="Unassembled WGS sequence"/>
</dbReference>
<dbReference type="Pfam" id="PF11306">
    <property type="entry name" value="DUF3108"/>
    <property type="match status" value="1"/>
</dbReference>
<dbReference type="InterPro" id="IPR021457">
    <property type="entry name" value="DUF3108"/>
</dbReference>
<keyword evidence="1" id="KW-0812">Transmembrane</keyword>
<proteinExistence type="predicted"/>
<comment type="caution">
    <text evidence="2">The sequence shown here is derived from an EMBL/GenBank/DDBJ whole genome shotgun (WGS) entry which is preliminary data.</text>
</comment>
<organism evidence="2 3">
    <name type="scientific">Glaciimonas soli</name>
    <dbReference type="NCBI Taxonomy" id="2590999"/>
    <lineage>
        <taxon>Bacteria</taxon>
        <taxon>Pseudomonadati</taxon>
        <taxon>Pseudomonadota</taxon>
        <taxon>Betaproteobacteria</taxon>
        <taxon>Burkholderiales</taxon>
        <taxon>Oxalobacteraceae</taxon>
        <taxon>Glaciimonas</taxon>
    </lineage>
</organism>
<feature type="transmembrane region" description="Helical" evidence="1">
    <location>
        <begin position="25"/>
        <end position="44"/>
    </location>
</feature>
<keyword evidence="3" id="KW-1185">Reference proteome</keyword>
<protein>
    <submittedName>
        <fullName evidence="2">DUF3108 domain-containing protein</fullName>
    </submittedName>
</protein>
<dbReference type="OrthoDB" id="8526020at2"/>
<reference evidence="2 3" key="1">
    <citation type="submission" date="2019-10" db="EMBL/GenBank/DDBJ databases">
        <title>Glaciimonas soli sp. nov., a psychrophilic bacterium isolated from the forest soil of a high elevation mountain in Taiwan.</title>
        <authorList>
            <person name="Wang L.-T."/>
            <person name="Shieh W.Y."/>
        </authorList>
    </citation>
    <scope>NUCLEOTIDE SEQUENCE [LARGE SCALE GENOMIC DNA]</scope>
    <source>
        <strain evidence="2 3">GS1</strain>
    </source>
</reference>